<protein>
    <submittedName>
        <fullName evidence="1">Uncharacterized protein</fullName>
    </submittedName>
</protein>
<gene>
    <name evidence="1" type="ORF">ABWT76_005404</name>
</gene>
<proteinExistence type="predicted"/>
<dbReference type="PANTHER" id="PTHR43642">
    <property type="entry name" value="HYBRID SIGNAL TRANSDUCTION HISTIDINE KINASE G"/>
    <property type="match status" value="1"/>
</dbReference>
<dbReference type="RefSeq" id="WP_190880527.1">
    <property type="nucleotide sequence ID" value="NZ_CP159837.1"/>
</dbReference>
<dbReference type="InterPro" id="IPR053159">
    <property type="entry name" value="Hybrid_Histidine_Kinase"/>
</dbReference>
<dbReference type="AlphaFoldDB" id="A0AAU8JDK2"/>
<sequence>MNKVILNYLFQDFSQALTHLGNTQQYLATATGLVIVPLFYFYDSLVNLAVYPQKTAAEQEQILTKVTNNQTKMQLFAQNAPMNYRHKFDLVAAERDRVLGNKAEAIEIYDRAIAGAQKNQYLQEEALANELAAKFYLDWGKEKVATGYLQEAYYALVGEHRRKSPI</sequence>
<evidence type="ECO:0000313" key="1">
    <source>
        <dbReference type="EMBL" id="XCM36631.1"/>
    </source>
</evidence>
<dbReference type="EMBL" id="CP159837">
    <property type="protein sequence ID" value="XCM36631.1"/>
    <property type="molecule type" value="Genomic_DNA"/>
</dbReference>
<dbReference type="PANTHER" id="PTHR43642:SF1">
    <property type="entry name" value="HYBRID SIGNAL TRANSDUCTION HISTIDINE KINASE G"/>
    <property type="match status" value="1"/>
</dbReference>
<reference evidence="1" key="1">
    <citation type="submission" date="2024-07" db="EMBL/GenBank/DDBJ databases">
        <authorList>
            <person name="Kim Y.J."/>
            <person name="Jeong J.Y."/>
        </authorList>
    </citation>
    <scope>NUCLEOTIDE SEQUENCE</scope>
    <source>
        <strain evidence="1">GIHE-MW2</strain>
    </source>
</reference>
<organism evidence="1">
    <name type="scientific">Planktothricoides raciborskii GIHE-MW2</name>
    <dbReference type="NCBI Taxonomy" id="2792601"/>
    <lineage>
        <taxon>Bacteria</taxon>
        <taxon>Bacillati</taxon>
        <taxon>Cyanobacteriota</taxon>
        <taxon>Cyanophyceae</taxon>
        <taxon>Oscillatoriophycideae</taxon>
        <taxon>Oscillatoriales</taxon>
        <taxon>Oscillatoriaceae</taxon>
        <taxon>Planktothricoides</taxon>
    </lineage>
</organism>
<accession>A0AAU8JDK2</accession>
<name>A0AAU8JDK2_9CYAN</name>